<evidence type="ECO:0000313" key="2">
    <source>
        <dbReference type="Proteomes" id="UP000003107"/>
    </source>
</evidence>
<evidence type="ECO:0000313" key="1">
    <source>
        <dbReference type="EMBL" id="EET78938.1"/>
    </source>
</evidence>
<sequence length="39" mass="4678">MDSYFYQNLSFKIWAKFSINFIKNKFSTAADFATRGQKY</sequence>
<dbReference type="Proteomes" id="UP000003107">
    <property type="component" value="Unassembled WGS sequence"/>
</dbReference>
<keyword evidence="2" id="KW-1185">Reference proteome</keyword>
<gene>
    <name evidence="1" type="ORF">CAMSH0001_1011</name>
</gene>
<dbReference type="EMBL" id="ACVQ01000028">
    <property type="protein sequence ID" value="EET78938.1"/>
    <property type="molecule type" value="Genomic_DNA"/>
</dbReference>
<dbReference type="eggNOG" id="ENOG5031AZ8">
    <property type="taxonomic scope" value="Bacteria"/>
</dbReference>
<dbReference type="AlphaFoldDB" id="C6RHQ8"/>
<organism evidence="1 2">
    <name type="scientific">Campylobacter showae RM3277</name>
    <dbReference type="NCBI Taxonomy" id="553219"/>
    <lineage>
        <taxon>Bacteria</taxon>
        <taxon>Pseudomonadati</taxon>
        <taxon>Campylobacterota</taxon>
        <taxon>Epsilonproteobacteria</taxon>
        <taxon>Campylobacterales</taxon>
        <taxon>Campylobacteraceae</taxon>
        <taxon>Campylobacter</taxon>
    </lineage>
</organism>
<name>C6RHQ8_9BACT</name>
<accession>C6RHQ8</accession>
<protein>
    <submittedName>
        <fullName evidence="1">Uncharacterized protein</fullName>
    </submittedName>
</protein>
<proteinExistence type="predicted"/>
<comment type="caution">
    <text evidence="1">The sequence shown here is derived from an EMBL/GenBank/DDBJ whole genome shotgun (WGS) entry which is preliminary data.</text>
</comment>
<reference evidence="1 2" key="1">
    <citation type="submission" date="2009-07" db="EMBL/GenBank/DDBJ databases">
        <authorList>
            <person name="Madupu R."/>
            <person name="Sebastian Y."/>
            <person name="Durkin A.S."/>
            <person name="Torralba M."/>
            <person name="Methe B."/>
            <person name="Sutton G.G."/>
            <person name="Strausberg R.L."/>
            <person name="Nelson K.E."/>
        </authorList>
    </citation>
    <scope>NUCLEOTIDE SEQUENCE [LARGE SCALE GENOMIC DNA]</scope>
    <source>
        <strain evidence="1 2">RM3277</strain>
    </source>
</reference>